<keyword evidence="4 7" id="KW-0067">ATP-binding</keyword>
<dbReference type="NCBIfam" id="TIGR00464">
    <property type="entry name" value="gltX_bact"/>
    <property type="match status" value="1"/>
</dbReference>
<keyword evidence="3 7" id="KW-0547">Nucleotide-binding</keyword>
<dbReference type="InterPro" id="IPR020058">
    <property type="entry name" value="Glu/Gln-tRNA-synth_Ib_cat-dom"/>
</dbReference>
<dbReference type="PANTHER" id="PTHR43311">
    <property type="entry name" value="GLUTAMATE--TRNA LIGASE"/>
    <property type="match status" value="1"/>
</dbReference>
<comment type="caution">
    <text evidence="7">Lacks conserved residue(s) required for the propagation of feature annotation.</text>
</comment>
<evidence type="ECO:0000256" key="2">
    <source>
        <dbReference type="ARBA" id="ARBA00022598"/>
    </source>
</evidence>
<dbReference type="Proteomes" id="UP000317940">
    <property type="component" value="Unassembled WGS sequence"/>
</dbReference>
<evidence type="ECO:0000256" key="5">
    <source>
        <dbReference type="ARBA" id="ARBA00022917"/>
    </source>
</evidence>
<comment type="catalytic activity">
    <reaction evidence="7">
        <text>tRNA(Glu) + L-glutamate + ATP = L-glutamyl-tRNA(Glu) + AMP + diphosphate</text>
        <dbReference type="Rhea" id="RHEA:23540"/>
        <dbReference type="Rhea" id="RHEA-COMP:9663"/>
        <dbReference type="Rhea" id="RHEA-COMP:9680"/>
        <dbReference type="ChEBI" id="CHEBI:29985"/>
        <dbReference type="ChEBI" id="CHEBI:30616"/>
        <dbReference type="ChEBI" id="CHEBI:33019"/>
        <dbReference type="ChEBI" id="CHEBI:78442"/>
        <dbReference type="ChEBI" id="CHEBI:78520"/>
        <dbReference type="ChEBI" id="CHEBI:456215"/>
        <dbReference type="EC" id="6.1.1.17"/>
    </reaction>
</comment>
<accession>A0A561T6C6</accession>
<dbReference type="RefSeq" id="WP_145909954.1">
    <property type="nucleotide sequence ID" value="NZ_BAAAMZ010000017.1"/>
</dbReference>
<dbReference type="InterPro" id="IPR014729">
    <property type="entry name" value="Rossmann-like_a/b/a_fold"/>
</dbReference>
<dbReference type="AlphaFoldDB" id="A0A561T6C6"/>
<comment type="subunit">
    <text evidence="7">Monomer.</text>
</comment>
<name>A0A561T6C6_9ACTN</name>
<dbReference type="Gene3D" id="3.40.50.620">
    <property type="entry name" value="HUPs"/>
    <property type="match status" value="1"/>
</dbReference>
<evidence type="ECO:0000256" key="7">
    <source>
        <dbReference type="HAMAP-Rule" id="MF_00022"/>
    </source>
</evidence>
<dbReference type="GO" id="GO:0000049">
    <property type="term" value="F:tRNA binding"/>
    <property type="evidence" value="ECO:0007669"/>
    <property type="project" value="InterPro"/>
</dbReference>
<dbReference type="InterPro" id="IPR049940">
    <property type="entry name" value="GluQ/Sye"/>
</dbReference>
<dbReference type="InterPro" id="IPR000924">
    <property type="entry name" value="Glu/Gln-tRNA-synth"/>
</dbReference>
<keyword evidence="7" id="KW-0963">Cytoplasm</keyword>
<evidence type="ECO:0000256" key="1">
    <source>
        <dbReference type="ARBA" id="ARBA00007894"/>
    </source>
</evidence>
<evidence type="ECO:0000259" key="8">
    <source>
        <dbReference type="Pfam" id="PF00749"/>
    </source>
</evidence>
<comment type="subcellular location">
    <subcellularLocation>
        <location evidence="7">Cytoplasm</location>
    </subcellularLocation>
</comment>
<dbReference type="SUPFAM" id="SSF52374">
    <property type="entry name" value="Nucleotidylyl transferase"/>
    <property type="match status" value="1"/>
</dbReference>
<comment type="caution">
    <text evidence="10">The sequence shown here is derived from an EMBL/GenBank/DDBJ whole genome shotgun (WGS) entry which is preliminary data.</text>
</comment>
<evidence type="ECO:0000313" key="10">
    <source>
        <dbReference type="EMBL" id="TWF82666.1"/>
    </source>
</evidence>
<dbReference type="InterPro" id="IPR008925">
    <property type="entry name" value="aa_tRNA-synth_I_cd-bd_sf"/>
</dbReference>
<evidence type="ECO:0000256" key="3">
    <source>
        <dbReference type="ARBA" id="ARBA00022741"/>
    </source>
</evidence>
<dbReference type="Pfam" id="PF00749">
    <property type="entry name" value="tRNA-synt_1c"/>
    <property type="match status" value="1"/>
</dbReference>
<dbReference type="SUPFAM" id="SSF48163">
    <property type="entry name" value="An anticodon-binding domain of class I aminoacyl-tRNA synthetases"/>
    <property type="match status" value="1"/>
</dbReference>
<feature type="domain" description="Aminoacyl-tRNA synthetase class I anticodon-binding" evidence="9">
    <location>
        <begin position="328"/>
        <end position="465"/>
    </location>
</feature>
<dbReference type="Gene3D" id="1.10.10.350">
    <property type="match status" value="1"/>
</dbReference>
<keyword evidence="2 7" id="KW-0436">Ligase</keyword>
<protein>
    <recommendedName>
        <fullName evidence="7">Glutamate--tRNA ligase</fullName>
        <ecNumber evidence="7">6.1.1.17</ecNumber>
    </recommendedName>
    <alternativeName>
        <fullName evidence="7">Glutamyl-tRNA synthetase</fullName>
        <shortName evidence="7">GluRS</shortName>
    </alternativeName>
</protein>
<dbReference type="InterPro" id="IPR020751">
    <property type="entry name" value="aa-tRNA-synth_I_codon-bd_sub2"/>
</dbReference>
<dbReference type="GO" id="GO:0004818">
    <property type="term" value="F:glutamate-tRNA ligase activity"/>
    <property type="evidence" value="ECO:0007669"/>
    <property type="project" value="UniProtKB-UniRule"/>
</dbReference>
<sequence length="485" mass="52370">MTVRVMIGPSLKRPLSVGALRMALFNYAFAVGRRGSFGVRIEDTDQARMNAQLLDDLYAMLEWTGIDYHEGGVKGGGCGPYVQSERLGHYREHAGALLRSGAAYRCFCSTERLAGDRERQRALGERSRYDGRCGALSPDEAAERAAGGQANVVRMRVPQDGAGEILVPDEIAGDARVPLSALDDQVLLKSDGFPTYHFSSVVDDHLMGISHVVRSDSWLSSTPKHVLLYRAFGWEPPVFAHVPAISRGGWSTPVRELRDQGVPVDAVVNYAAGIGWQPSGGAELFTLADLTAEFDLKAIRRSVRTADPNRLRWLSGRHLRRQPAQDAAEALTPHLRALGLPVPPAERRREIVELCQPYSRTYRELAEQHAYFFRAPQHGPQLRAELLGLAGLLGTLSTALAQVRPFTAAALRQQVQAVTQDDAGGTAALRALRLAVCGDVRSPNIFAVLAVLGRAECGRRLAAAIGGSGAEPAAEPALSGIGVHG</sequence>
<evidence type="ECO:0000256" key="4">
    <source>
        <dbReference type="ARBA" id="ARBA00022840"/>
    </source>
</evidence>
<dbReference type="OrthoDB" id="9807503at2"/>
<keyword evidence="11" id="KW-1185">Reference proteome</keyword>
<dbReference type="EMBL" id="VIWT01000004">
    <property type="protein sequence ID" value="TWF82666.1"/>
    <property type="molecule type" value="Genomic_DNA"/>
</dbReference>
<dbReference type="InterPro" id="IPR045462">
    <property type="entry name" value="aa-tRNA-synth_I_cd-bd"/>
</dbReference>
<keyword evidence="6 7" id="KW-0030">Aminoacyl-tRNA synthetase</keyword>
<feature type="domain" description="Glutamyl/glutaminyl-tRNA synthetase class Ib catalytic" evidence="8">
    <location>
        <begin position="3"/>
        <end position="313"/>
    </location>
</feature>
<dbReference type="GO" id="GO:0005524">
    <property type="term" value="F:ATP binding"/>
    <property type="evidence" value="ECO:0007669"/>
    <property type="project" value="UniProtKB-UniRule"/>
</dbReference>
<dbReference type="InterPro" id="IPR004527">
    <property type="entry name" value="Glu-tRNA-ligase_bac/mito"/>
</dbReference>
<organism evidence="10 11">
    <name type="scientific">Kitasatospora viridis</name>
    <dbReference type="NCBI Taxonomy" id="281105"/>
    <lineage>
        <taxon>Bacteria</taxon>
        <taxon>Bacillati</taxon>
        <taxon>Actinomycetota</taxon>
        <taxon>Actinomycetes</taxon>
        <taxon>Kitasatosporales</taxon>
        <taxon>Streptomycetaceae</taxon>
        <taxon>Kitasatospora</taxon>
    </lineage>
</organism>
<evidence type="ECO:0000313" key="11">
    <source>
        <dbReference type="Proteomes" id="UP000317940"/>
    </source>
</evidence>
<keyword evidence="5 7" id="KW-0648">Protein biosynthesis</keyword>
<comment type="similarity">
    <text evidence="1 7">Belongs to the class-I aminoacyl-tRNA synthetase family. Glutamate--tRNA ligase type 1 subfamily.</text>
</comment>
<proteinExistence type="inferred from homology"/>
<dbReference type="PANTHER" id="PTHR43311:SF2">
    <property type="entry name" value="GLUTAMATE--TRNA LIGASE, MITOCHONDRIAL-RELATED"/>
    <property type="match status" value="1"/>
</dbReference>
<evidence type="ECO:0000259" key="9">
    <source>
        <dbReference type="Pfam" id="PF19269"/>
    </source>
</evidence>
<dbReference type="EC" id="6.1.1.17" evidence="7"/>
<dbReference type="HAMAP" id="MF_00022">
    <property type="entry name" value="Glu_tRNA_synth_type1"/>
    <property type="match status" value="1"/>
</dbReference>
<dbReference type="GO" id="GO:0006424">
    <property type="term" value="P:glutamyl-tRNA aminoacylation"/>
    <property type="evidence" value="ECO:0007669"/>
    <property type="project" value="UniProtKB-UniRule"/>
</dbReference>
<comment type="function">
    <text evidence="7">Catalyzes the attachment of glutamate to tRNA(Glu) in a two-step reaction: glutamate is first activated by ATP to form Glu-AMP and then transferred to the acceptor end of tRNA(Glu).</text>
</comment>
<dbReference type="GO" id="GO:0005829">
    <property type="term" value="C:cytosol"/>
    <property type="evidence" value="ECO:0007669"/>
    <property type="project" value="TreeGrafter"/>
</dbReference>
<evidence type="ECO:0000256" key="6">
    <source>
        <dbReference type="ARBA" id="ARBA00023146"/>
    </source>
</evidence>
<reference evidence="10 11" key="1">
    <citation type="submission" date="2019-06" db="EMBL/GenBank/DDBJ databases">
        <title>Sequencing the genomes of 1000 actinobacteria strains.</title>
        <authorList>
            <person name="Klenk H.-P."/>
        </authorList>
    </citation>
    <scope>NUCLEOTIDE SEQUENCE [LARGE SCALE GENOMIC DNA]</scope>
    <source>
        <strain evidence="10 11">DSM 44826</strain>
    </source>
</reference>
<dbReference type="PRINTS" id="PR00987">
    <property type="entry name" value="TRNASYNTHGLU"/>
</dbReference>
<gene>
    <name evidence="7" type="primary">gltX</name>
    <name evidence="10" type="ORF">FHX73_14148</name>
</gene>
<dbReference type="Pfam" id="PF19269">
    <property type="entry name" value="Anticodon_2"/>
    <property type="match status" value="1"/>
</dbReference>